<evidence type="ECO:0000256" key="8">
    <source>
        <dbReference type="SAM" id="MobiDB-lite"/>
    </source>
</evidence>
<dbReference type="GO" id="GO:0004674">
    <property type="term" value="F:protein serine/threonine kinase activity"/>
    <property type="evidence" value="ECO:0007669"/>
    <property type="project" value="UniProtKB-KW"/>
</dbReference>
<evidence type="ECO:0000256" key="3">
    <source>
        <dbReference type="ARBA" id="ARBA00022679"/>
    </source>
</evidence>
<dbReference type="Gene3D" id="1.10.510.10">
    <property type="entry name" value="Transferase(Phosphotransferase) domain 1"/>
    <property type="match status" value="1"/>
</dbReference>
<feature type="region of interest" description="Disordered" evidence="8">
    <location>
        <begin position="285"/>
        <end position="414"/>
    </location>
</feature>
<evidence type="ECO:0000256" key="6">
    <source>
        <dbReference type="ARBA" id="ARBA00022840"/>
    </source>
</evidence>
<dbReference type="FunFam" id="1.10.510.10:FF:000021">
    <property type="entry name" value="Serine/threonine protein kinase"/>
    <property type="match status" value="1"/>
</dbReference>
<reference evidence="10" key="2">
    <citation type="submission" date="2020-09" db="EMBL/GenBank/DDBJ databases">
        <authorList>
            <person name="Sun Q."/>
            <person name="Ohkuma M."/>
        </authorList>
    </citation>
    <scope>NUCLEOTIDE SEQUENCE</scope>
    <source>
        <strain evidence="10">JCM 4646</strain>
    </source>
</reference>
<feature type="compositionally biased region" description="Pro residues" evidence="8">
    <location>
        <begin position="614"/>
        <end position="639"/>
    </location>
</feature>
<proteinExistence type="predicted"/>
<feature type="compositionally biased region" description="Pro residues" evidence="8">
    <location>
        <begin position="285"/>
        <end position="304"/>
    </location>
</feature>
<dbReference type="PROSITE" id="PS00108">
    <property type="entry name" value="PROTEIN_KINASE_ST"/>
    <property type="match status" value="1"/>
</dbReference>
<evidence type="ECO:0000256" key="7">
    <source>
        <dbReference type="PROSITE-ProRule" id="PRU10141"/>
    </source>
</evidence>
<dbReference type="InterPro" id="IPR017441">
    <property type="entry name" value="Protein_kinase_ATP_BS"/>
</dbReference>
<evidence type="ECO:0000256" key="1">
    <source>
        <dbReference type="ARBA" id="ARBA00012513"/>
    </source>
</evidence>
<evidence type="ECO:0000256" key="4">
    <source>
        <dbReference type="ARBA" id="ARBA00022741"/>
    </source>
</evidence>
<reference evidence="10" key="1">
    <citation type="journal article" date="2014" name="Int. J. Syst. Evol. Microbiol.">
        <title>Complete genome sequence of Corynebacterium casei LMG S-19264T (=DSM 44701T), isolated from a smear-ripened cheese.</title>
        <authorList>
            <consortium name="US DOE Joint Genome Institute (JGI-PGF)"/>
            <person name="Walter F."/>
            <person name="Albersmeier A."/>
            <person name="Kalinowski J."/>
            <person name="Ruckert C."/>
        </authorList>
    </citation>
    <scope>NUCLEOTIDE SEQUENCE</scope>
    <source>
        <strain evidence="10">JCM 4646</strain>
    </source>
</reference>
<dbReference type="InterPro" id="IPR011990">
    <property type="entry name" value="TPR-like_helical_dom_sf"/>
</dbReference>
<keyword evidence="6 7" id="KW-0067">ATP-binding</keyword>
<dbReference type="AlphaFoldDB" id="A0A919FJM1"/>
<feature type="compositionally biased region" description="Low complexity" evidence="8">
    <location>
        <begin position="402"/>
        <end position="414"/>
    </location>
</feature>
<keyword evidence="2" id="KW-0723">Serine/threonine-protein kinase</keyword>
<dbReference type="Proteomes" id="UP000617734">
    <property type="component" value="Unassembled WGS sequence"/>
</dbReference>
<dbReference type="SMART" id="SM00220">
    <property type="entry name" value="S_TKc"/>
    <property type="match status" value="1"/>
</dbReference>
<dbReference type="GO" id="GO:0005524">
    <property type="term" value="F:ATP binding"/>
    <property type="evidence" value="ECO:0007669"/>
    <property type="project" value="UniProtKB-UniRule"/>
</dbReference>
<keyword evidence="5" id="KW-0418">Kinase</keyword>
<feature type="region of interest" description="Disordered" evidence="8">
    <location>
        <begin position="599"/>
        <end position="659"/>
    </location>
</feature>
<dbReference type="PANTHER" id="PTHR43289:SF6">
    <property type="entry name" value="SERINE_THREONINE-PROTEIN KINASE NEKL-3"/>
    <property type="match status" value="1"/>
</dbReference>
<evidence type="ECO:0000256" key="5">
    <source>
        <dbReference type="ARBA" id="ARBA00022777"/>
    </source>
</evidence>
<evidence type="ECO:0000256" key="2">
    <source>
        <dbReference type="ARBA" id="ARBA00022527"/>
    </source>
</evidence>
<keyword evidence="11" id="KW-1185">Reference proteome</keyword>
<dbReference type="RefSeq" id="WP_229927335.1">
    <property type="nucleotide sequence ID" value="NZ_BNBO01000008.1"/>
</dbReference>
<keyword evidence="3" id="KW-0808">Transferase</keyword>
<dbReference type="InterPro" id="IPR000719">
    <property type="entry name" value="Prot_kinase_dom"/>
</dbReference>
<dbReference type="SUPFAM" id="SSF56112">
    <property type="entry name" value="Protein kinase-like (PK-like)"/>
    <property type="match status" value="1"/>
</dbReference>
<feature type="domain" description="Protein kinase" evidence="9">
    <location>
        <begin position="11"/>
        <end position="285"/>
    </location>
</feature>
<dbReference type="Gene3D" id="3.30.200.20">
    <property type="entry name" value="Phosphorylase Kinase, domain 1"/>
    <property type="match status" value="1"/>
</dbReference>
<sequence length="659" mass="69874">MTAPRVVGGRYRLAEKIGHGGMGQVWAAYDERLDRRVAVKLLHTEHLLPAGTTEPHRRSRGEELRRRFLRECRITAALDHPGLVTVFDAGEDDGELHLVMQRVPGLSLADLIAEEAPFPIGHAAAVAAQLCAALAVVHAVPVVHRDIKPSNVMVREDGRVVLLDLGIATAVEADATRLTLTGVPIGSPAYMAPEQALAATADARSDLYALGCLLHEMLCGEEPFRAPTALGVLRRHVDEPPVPLRELRPEVPAPLEALVLDLLAKQPADRPADAQQVYARLLPMLPQPAGPQPQPPYGPVPDPTRPFRYPGHPQPAPVPAGPAVGVLPLPGQPVPRQSAPQPSGDRQSVPRQSFPAGQPDPAGPPGAVAPGRTEPRPLMMTALPGGPARDQYPSPAGPQPRPQTGQGPVAQPPAAGDLAAACADLSDLVAAKRHAEVIDLAARLLPRARAEQGDGAPLVRTIRTIYARTLLHERRFRDALPEYLLLAGTAEGGPHGPQGLDHRYRAAGCLEQLGEPAQALAEYQALLAAHSARLDAGLDPGPERVHDLRERIGLLLAAAGDPENAWQWLLQLLLDRERLLGPHHPDVRRLRQSLDQLQQHRRTGNPPAAGPLAAPGPVPGPLAAPGPVPGPVPATPPASDPRSAGWPAPAPGNPYATGR</sequence>
<dbReference type="Pfam" id="PF00069">
    <property type="entry name" value="Pkinase"/>
    <property type="match status" value="1"/>
</dbReference>
<dbReference type="EC" id="2.7.11.1" evidence="1"/>
<dbReference type="CDD" id="cd14014">
    <property type="entry name" value="STKc_PknB_like"/>
    <property type="match status" value="1"/>
</dbReference>
<dbReference type="InterPro" id="IPR011009">
    <property type="entry name" value="Kinase-like_dom_sf"/>
</dbReference>
<organism evidence="10 11">
    <name type="scientific">Kitasatospora indigofera</name>
    <dbReference type="NCBI Taxonomy" id="67307"/>
    <lineage>
        <taxon>Bacteria</taxon>
        <taxon>Bacillati</taxon>
        <taxon>Actinomycetota</taxon>
        <taxon>Actinomycetes</taxon>
        <taxon>Kitasatosporales</taxon>
        <taxon>Streptomycetaceae</taxon>
        <taxon>Kitasatospora</taxon>
    </lineage>
</organism>
<dbReference type="InterPro" id="IPR008271">
    <property type="entry name" value="Ser/Thr_kinase_AS"/>
</dbReference>
<feature type="compositionally biased region" description="Low complexity" evidence="8">
    <location>
        <begin position="355"/>
        <end position="371"/>
    </location>
</feature>
<feature type="binding site" evidence="7">
    <location>
        <position position="40"/>
    </location>
    <ligand>
        <name>ATP</name>
        <dbReference type="ChEBI" id="CHEBI:30616"/>
    </ligand>
</feature>
<feature type="compositionally biased region" description="Polar residues" evidence="8">
    <location>
        <begin position="338"/>
        <end position="351"/>
    </location>
</feature>
<accession>A0A919FJM1</accession>
<protein>
    <recommendedName>
        <fullName evidence="1">non-specific serine/threonine protein kinase</fullName>
        <ecNumber evidence="1">2.7.11.1</ecNumber>
    </recommendedName>
</protein>
<dbReference type="PROSITE" id="PS00107">
    <property type="entry name" value="PROTEIN_KINASE_ATP"/>
    <property type="match status" value="1"/>
</dbReference>
<dbReference type="PANTHER" id="PTHR43289">
    <property type="entry name" value="MITOGEN-ACTIVATED PROTEIN KINASE KINASE KINASE 20-RELATED"/>
    <property type="match status" value="1"/>
</dbReference>
<dbReference type="Gene3D" id="1.25.40.10">
    <property type="entry name" value="Tetratricopeptide repeat domain"/>
    <property type="match status" value="1"/>
</dbReference>
<dbReference type="EMBL" id="BNBO01000008">
    <property type="protein sequence ID" value="GHH67000.1"/>
    <property type="molecule type" value="Genomic_DNA"/>
</dbReference>
<evidence type="ECO:0000313" key="10">
    <source>
        <dbReference type="EMBL" id="GHH67000.1"/>
    </source>
</evidence>
<dbReference type="GeneID" id="95352636"/>
<evidence type="ECO:0000313" key="11">
    <source>
        <dbReference type="Proteomes" id="UP000617734"/>
    </source>
</evidence>
<gene>
    <name evidence="10" type="ORF">GCM10018781_21640</name>
</gene>
<comment type="caution">
    <text evidence="10">The sequence shown here is derived from an EMBL/GenBank/DDBJ whole genome shotgun (WGS) entry which is preliminary data.</text>
</comment>
<evidence type="ECO:0000259" key="9">
    <source>
        <dbReference type="PROSITE" id="PS50011"/>
    </source>
</evidence>
<name>A0A919FJM1_9ACTN</name>
<keyword evidence="4 7" id="KW-0547">Nucleotide-binding</keyword>
<dbReference type="PROSITE" id="PS50011">
    <property type="entry name" value="PROTEIN_KINASE_DOM"/>
    <property type="match status" value="1"/>
</dbReference>